<dbReference type="PANTHER" id="PTHR14344">
    <property type="entry name" value="WD REPEAT PROTEIN"/>
    <property type="match status" value="1"/>
</dbReference>
<keyword evidence="3" id="KW-0853">WD repeat</keyword>
<protein>
    <submittedName>
        <fullName evidence="6">Uncharacterized protein</fullName>
    </submittedName>
</protein>
<reference evidence="6" key="1">
    <citation type="submission" date="2021-02" db="EMBL/GenBank/DDBJ databases">
        <authorList>
            <person name="Dougan E. K."/>
            <person name="Rhodes N."/>
            <person name="Thang M."/>
            <person name="Chan C."/>
        </authorList>
    </citation>
    <scope>NUCLEOTIDE SEQUENCE</scope>
</reference>
<evidence type="ECO:0000256" key="3">
    <source>
        <dbReference type="ARBA" id="ARBA00022574"/>
    </source>
</evidence>
<keyword evidence="4" id="KW-0819">tRNA processing</keyword>
<accession>A0A813F7L3</accession>
<dbReference type="SUPFAM" id="SSF50978">
    <property type="entry name" value="WD40 repeat-like"/>
    <property type="match status" value="1"/>
</dbReference>
<evidence type="ECO:0000313" key="7">
    <source>
        <dbReference type="Proteomes" id="UP000654075"/>
    </source>
</evidence>
<dbReference type="EMBL" id="CAJNNV010024011">
    <property type="protein sequence ID" value="CAE8608807.1"/>
    <property type="molecule type" value="Genomic_DNA"/>
</dbReference>
<dbReference type="GO" id="GO:0030488">
    <property type="term" value="P:tRNA methylation"/>
    <property type="evidence" value="ECO:0007669"/>
    <property type="project" value="TreeGrafter"/>
</dbReference>
<dbReference type="GO" id="GO:0005737">
    <property type="term" value="C:cytoplasm"/>
    <property type="evidence" value="ECO:0007669"/>
    <property type="project" value="UniProtKB-SubCell"/>
</dbReference>
<evidence type="ECO:0000256" key="2">
    <source>
        <dbReference type="ARBA" id="ARBA00022490"/>
    </source>
</evidence>
<dbReference type="InterPro" id="IPR036322">
    <property type="entry name" value="WD40_repeat_dom_sf"/>
</dbReference>
<keyword evidence="5" id="KW-0677">Repeat</keyword>
<proteinExistence type="predicted"/>
<dbReference type="Proteomes" id="UP000654075">
    <property type="component" value="Unassembled WGS sequence"/>
</dbReference>
<sequence>MRAHLLEEEGQLRCVWSTCFAAAGALTAIDDGWEVEEDDGGVARAVRCPEERVMAIGCLQDGDGGQNLLVAAASSSGFVRCWRLDFGAPRVEASSHLAVASGGKFIQRLSRTAALCAECFRIAGLPAILIGCADGSVAACGLDPLLRSCEADDSSKQTVWLEAQLHDAGINDLALKTEGLSNGTLLLAAAGDDHRLSLSVLAFENGSDTGLRMWLQGSRRFDGAHTSSVRALQWAGPELLSLGLDRRLRVWELLPVQREDADASAVESEASPRETEGQCPGLREKAVLLSSCTEPEVLAVAHVRDVDSETQDFWALVLAGRGVEICSRHRDSGASSSA</sequence>
<comment type="subcellular location">
    <subcellularLocation>
        <location evidence="1">Cytoplasm</location>
    </subcellularLocation>
</comment>
<evidence type="ECO:0000256" key="4">
    <source>
        <dbReference type="ARBA" id="ARBA00022694"/>
    </source>
</evidence>
<dbReference type="OrthoDB" id="5594999at2759"/>
<organism evidence="6 7">
    <name type="scientific">Polarella glacialis</name>
    <name type="common">Dinoflagellate</name>
    <dbReference type="NCBI Taxonomy" id="89957"/>
    <lineage>
        <taxon>Eukaryota</taxon>
        <taxon>Sar</taxon>
        <taxon>Alveolata</taxon>
        <taxon>Dinophyceae</taxon>
        <taxon>Suessiales</taxon>
        <taxon>Suessiaceae</taxon>
        <taxon>Polarella</taxon>
    </lineage>
</organism>
<dbReference type="InterPro" id="IPR015943">
    <property type="entry name" value="WD40/YVTN_repeat-like_dom_sf"/>
</dbReference>
<dbReference type="InterPro" id="IPR051973">
    <property type="entry name" value="tRNA_Anticodon_Mtase-Reg"/>
</dbReference>
<dbReference type="Gene3D" id="2.130.10.10">
    <property type="entry name" value="YVTN repeat-like/Quinoprotein amine dehydrogenase"/>
    <property type="match status" value="1"/>
</dbReference>
<dbReference type="PROSITE" id="PS00678">
    <property type="entry name" value="WD_REPEATS_1"/>
    <property type="match status" value="1"/>
</dbReference>
<evidence type="ECO:0000256" key="1">
    <source>
        <dbReference type="ARBA" id="ARBA00004496"/>
    </source>
</evidence>
<gene>
    <name evidence="6" type="ORF">PGLA1383_LOCUS26641</name>
</gene>
<evidence type="ECO:0000256" key="5">
    <source>
        <dbReference type="ARBA" id="ARBA00022737"/>
    </source>
</evidence>
<dbReference type="AlphaFoldDB" id="A0A813F7L3"/>
<comment type="caution">
    <text evidence="6">The sequence shown here is derived from an EMBL/GenBank/DDBJ whole genome shotgun (WGS) entry which is preliminary data.</text>
</comment>
<keyword evidence="2" id="KW-0963">Cytoplasm</keyword>
<dbReference type="InterPro" id="IPR019775">
    <property type="entry name" value="WD40_repeat_CS"/>
</dbReference>
<keyword evidence="7" id="KW-1185">Reference proteome</keyword>
<dbReference type="PANTHER" id="PTHR14344:SF3">
    <property type="entry name" value="WD REPEAT-CONTAINING PROTEIN 6"/>
    <property type="match status" value="1"/>
</dbReference>
<evidence type="ECO:0000313" key="6">
    <source>
        <dbReference type="EMBL" id="CAE8608807.1"/>
    </source>
</evidence>
<name>A0A813F7L3_POLGL</name>